<keyword evidence="4" id="KW-1185">Reference proteome</keyword>
<evidence type="ECO:0000256" key="1">
    <source>
        <dbReference type="SAM" id="MobiDB-lite"/>
    </source>
</evidence>
<organism evidence="3 4">
    <name type="scientific">Paraburkholderia strydomiana</name>
    <dbReference type="NCBI Taxonomy" id="1245417"/>
    <lineage>
        <taxon>Bacteria</taxon>
        <taxon>Pseudomonadati</taxon>
        <taxon>Pseudomonadota</taxon>
        <taxon>Betaproteobacteria</taxon>
        <taxon>Burkholderiales</taxon>
        <taxon>Burkholderiaceae</taxon>
        <taxon>Paraburkholderia</taxon>
    </lineage>
</organism>
<feature type="chain" id="PRO_5045617265" evidence="2">
    <location>
        <begin position="23"/>
        <end position="479"/>
    </location>
</feature>
<feature type="region of interest" description="Disordered" evidence="1">
    <location>
        <begin position="79"/>
        <end position="105"/>
    </location>
</feature>
<keyword evidence="2" id="KW-0732">Signal</keyword>
<dbReference type="Proteomes" id="UP001629288">
    <property type="component" value="Unassembled WGS sequence"/>
</dbReference>
<evidence type="ECO:0000256" key="2">
    <source>
        <dbReference type="SAM" id="SignalP"/>
    </source>
</evidence>
<evidence type="ECO:0000313" key="4">
    <source>
        <dbReference type="Proteomes" id="UP001629288"/>
    </source>
</evidence>
<protein>
    <submittedName>
        <fullName evidence="3">Uncharacterized protein</fullName>
    </submittedName>
</protein>
<dbReference type="EMBL" id="JAQQDH010000003">
    <property type="protein sequence ID" value="MFM0444549.1"/>
    <property type="molecule type" value="Genomic_DNA"/>
</dbReference>
<dbReference type="RefSeq" id="WP_408129247.1">
    <property type="nucleotide sequence ID" value="NZ_JAQQDH010000003.1"/>
</dbReference>
<evidence type="ECO:0000313" key="3">
    <source>
        <dbReference type="EMBL" id="MFM0444549.1"/>
    </source>
</evidence>
<accession>A0ABW9C176</accession>
<proteinExistence type="predicted"/>
<sequence>MRKIPFLVAGVCLPLSGQAALAVDGPQPYTFTPATPQISAPPEAMLNAQVRKLGFEPNSDAGEIAKKWVVQIATDPDWKRVMAPPGGQSGDNSSNDSPMHAFGANLSPHERENLLRFFVGVVSGLKPEQCERMFGGAGPAVVSNILSAKQLSALMTLLNSAVKRSAHSDAPSESYSVAQALDADSAVEMQTEAGVRANKEITKSEMEDMPAIFKGKHACIAASALFRSFLELPEPIRTVATWDFLSSPWHGTASQHVLQTAEHYANSEFGLDKLPTQLASRLPPPGSRPMGFRSAVVEGDWENQSHPQFNGRYRKTYWNLHNSGAVATFLRRADADKEVVWGYFQTEFGFAGLRDQEVGTGIRILPPNVFPASQFSMASESNFVPRPNSSFRIPATQPSTEGVRDYRCETYGKYPAAKVFQNLTGDAVDVSCQAASHTGATKYQIREAYLYDYGISVRLFEVDKDGLTMSRIRSVTVTH</sequence>
<comment type="caution">
    <text evidence="3">The sequence shown here is derived from an EMBL/GenBank/DDBJ whole genome shotgun (WGS) entry which is preliminary data.</text>
</comment>
<feature type="compositionally biased region" description="Low complexity" evidence="1">
    <location>
        <begin position="84"/>
        <end position="98"/>
    </location>
</feature>
<feature type="signal peptide" evidence="2">
    <location>
        <begin position="1"/>
        <end position="22"/>
    </location>
</feature>
<reference evidence="3 4" key="1">
    <citation type="journal article" date="2024" name="Chem. Sci.">
        <title>Discovery of megapolipeptins by genome mining of a Burkholderiales bacteria collection.</title>
        <authorList>
            <person name="Paulo B.S."/>
            <person name="Recchia M.J.J."/>
            <person name="Lee S."/>
            <person name="Fergusson C.H."/>
            <person name="Romanowski S.B."/>
            <person name="Hernandez A."/>
            <person name="Krull N."/>
            <person name="Liu D.Y."/>
            <person name="Cavanagh H."/>
            <person name="Bos A."/>
            <person name="Gray C.A."/>
            <person name="Murphy B.T."/>
            <person name="Linington R.G."/>
            <person name="Eustaquio A.S."/>
        </authorList>
    </citation>
    <scope>NUCLEOTIDE SEQUENCE [LARGE SCALE GENOMIC DNA]</scope>
    <source>
        <strain evidence="3 4">RL17-379-BIB-C</strain>
    </source>
</reference>
<gene>
    <name evidence="3" type="ORF">PQR00_13245</name>
</gene>
<name>A0ABW9C176_9BURK</name>